<dbReference type="GO" id="GO:0005975">
    <property type="term" value="P:carbohydrate metabolic process"/>
    <property type="evidence" value="ECO:0007669"/>
    <property type="project" value="TreeGrafter"/>
</dbReference>
<evidence type="ECO:0000256" key="2">
    <source>
        <dbReference type="SAM" id="SignalP"/>
    </source>
</evidence>
<keyword evidence="2" id="KW-0732">Signal</keyword>
<dbReference type="Gene3D" id="3.40.50.1110">
    <property type="entry name" value="SGNH hydrolase"/>
    <property type="match status" value="1"/>
</dbReference>
<evidence type="ECO:0000313" key="4">
    <source>
        <dbReference type="EMBL" id="TWI85177.1"/>
    </source>
</evidence>
<comment type="caution">
    <text evidence="4">The sequence shown here is derived from an EMBL/GenBank/DDBJ whole genome shotgun (WGS) entry which is preliminary data.</text>
</comment>
<dbReference type="SUPFAM" id="SSF52266">
    <property type="entry name" value="SGNH hydrolase"/>
    <property type="match status" value="1"/>
</dbReference>
<feature type="chain" id="PRO_5021837042" evidence="2">
    <location>
        <begin position="29"/>
        <end position="481"/>
    </location>
</feature>
<keyword evidence="5" id="KW-1185">Reference proteome</keyword>
<organism evidence="4 5">
    <name type="scientific">Lacibacter cauensis</name>
    <dbReference type="NCBI Taxonomy" id="510947"/>
    <lineage>
        <taxon>Bacteria</taxon>
        <taxon>Pseudomonadati</taxon>
        <taxon>Bacteroidota</taxon>
        <taxon>Chitinophagia</taxon>
        <taxon>Chitinophagales</taxon>
        <taxon>Chitinophagaceae</taxon>
        <taxon>Lacibacter</taxon>
    </lineage>
</organism>
<name>A0A562SV25_9BACT</name>
<protein>
    <submittedName>
        <fullName evidence="4">Sialate O-acetylesterase</fullName>
    </submittedName>
</protein>
<dbReference type="InterPro" id="IPR036514">
    <property type="entry name" value="SGNH_hydro_sf"/>
</dbReference>
<evidence type="ECO:0000313" key="5">
    <source>
        <dbReference type="Proteomes" id="UP000316167"/>
    </source>
</evidence>
<gene>
    <name evidence="4" type="ORF">IQ13_0334</name>
</gene>
<dbReference type="EMBL" id="VLLE01000002">
    <property type="protein sequence ID" value="TWI85177.1"/>
    <property type="molecule type" value="Genomic_DNA"/>
</dbReference>
<feature type="domain" description="Sialate O-acetylesterase" evidence="3">
    <location>
        <begin position="113"/>
        <end position="322"/>
    </location>
</feature>
<dbReference type="AlphaFoldDB" id="A0A562SV25"/>
<dbReference type="RefSeq" id="WP_144883851.1">
    <property type="nucleotide sequence ID" value="NZ_VLLE01000002.1"/>
</dbReference>
<dbReference type="InterPro" id="IPR013783">
    <property type="entry name" value="Ig-like_fold"/>
</dbReference>
<dbReference type="Gene3D" id="2.60.40.10">
    <property type="entry name" value="Immunoglobulins"/>
    <property type="match status" value="1"/>
</dbReference>
<keyword evidence="1" id="KW-0378">Hydrolase</keyword>
<dbReference type="Proteomes" id="UP000316167">
    <property type="component" value="Unassembled WGS sequence"/>
</dbReference>
<dbReference type="PANTHER" id="PTHR22901">
    <property type="entry name" value="SIALATE O-ACETYLESTERASE"/>
    <property type="match status" value="1"/>
</dbReference>
<dbReference type="PANTHER" id="PTHR22901:SF0">
    <property type="entry name" value="SIALATE O-ACETYLESTERASE"/>
    <property type="match status" value="1"/>
</dbReference>
<feature type="signal peptide" evidence="2">
    <location>
        <begin position="1"/>
        <end position="28"/>
    </location>
</feature>
<reference evidence="4 5" key="1">
    <citation type="journal article" date="2015" name="Stand. Genomic Sci.">
        <title>Genomic Encyclopedia of Bacterial and Archaeal Type Strains, Phase III: the genomes of soil and plant-associated and newly described type strains.</title>
        <authorList>
            <person name="Whitman W.B."/>
            <person name="Woyke T."/>
            <person name="Klenk H.P."/>
            <person name="Zhou Y."/>
            <person name="Lilburn T.G."/>
            <person name="Beck B.J."/>
            <person name="De Vos P."/>
            <person name="Vandamme P."/>
            <person name="Eisen J.A."/>
            <person name="Garrity G."/>
            <person name="Hugenholtz P."/>
            <person name="Kyrpides N.C."/>
        </authorList>
    </citation>
    <scope>NUCLEOTIDE SEQUENCE [LARGE SCALE GENOMIC DNA]</scope>
    <source>
        <strain evidence="4 5">CGMCC 1.7271</strain>
    </source>
</reference>
<proteinExistence type="predicted"/>
<dbReference type="Pfam" id="PF03629">
    <property type="entry name" value="SASA"/>
    <property type="match status" value="1"/>
</dbReference>
<dbReference type="InterPro" id="IPR005181">
    <property type="entry name" value="SASA"/>
</dbReference>
<accession>A0A562SV25</accession>
<dbReference type="InterPro" id="IPR039329">
    <property type="entry name" value="SIAE"/>
</dbReference>
<evidence type="ECO:0000256" key="1">
    <source>
        <dbReference type="ARBA" id="ARBA00022801"/>
    </source>
</evidence>
<dbReference type="OrthoDB" id="9816001at2"/>
<dbReference type="GO" id="GO:0001681">
    <property type="term" value="F:sialate O-acetylesterase activity"/>
    <property type="evidence" value="ECO:0007669"/>
    <property type="project" value="InterPro"/>
</dbReference>
<evidence type="ECO:0000259" key="3">
    <source>
        <dbReference type="Pfam" id="PF03629"/>
    </source>
</evidence>
<sequence length="481" mass="52724">MSLFVFRLHAKSAAALLFVLTFVFSAHATIKLPYFFSDNMVLQQQTDAAIWGWAKAGSTVTITTSWNKAKYSVKADAAGKWKTKISTAAAGGPYSMTVSDGKPVTIKNILLGEVWLCSGQSNMEMPMKGYRDQPIFGGNDAIFHSTNDQIRLYTVPRSVQRTPQDTTKASTWKTAEPEAVSNFSATAYYFAKILQERLKVPVAVINISYGGSPVEAFMDAETLKAFPEIQVPLPTDTARLNNRNATVLYNGMLGAFLGYTIKGCLWYQGESNNDRPKQYETLFPAFVKQIREQSGQGDFPFYFCQIAPYNYYNYAAVNAVNNNSAYLRDAQRKAVAKIPNSGMAVLMDIGEEFNIHPGDKATGSKRLAYMALAKTYGLKGFGSESPAFESMTVSGNTITIKFSGAPNGLTSYGKALQYFEVAGANKIFRPAKALISGGTIVVSAPDVKDPVAVRYAFKDFVVGDLFSTEGFPVSSFRSDDW</sequence>